<dbReference type="NCBIfam" id="TIGR01509">
    <property type="entry name" value="HAD-SF-IA-v3"/>
    <property type="match status" value="1"/>
</dbReference>
<sequence length="237" mass="24792">MSSLPRAVLWDMDGTLLDSEKLWDVAMADLAAKLGATMTQELRQSTLGNSMTNALNRLFDAAGIAGADRDHEREAQWLRDRVTELFADGIPWRDGARDALELVAGLDIPMVVVTNTDRVLTEKALPTIGPERFVATFCGDEVPHGKPAPDLYLAAAAHLGLAPSQCLVVEDSPTGSAAAEAAGCPTLVVPSDAPVPAAEGRVLRESLVGLDAQTLAEVFRLAGGASGGEVDPAPVGD</sequence>
<dbReference type="EMBL" id="JAMTCG010000001">
    <property type="protein sequence ID" value="MCP2159294.1"/>
    <property type="molecule type" value="Genomic_DNA"/>
</dbReference>
<dbReference type="Gene3D" id="1.10.150.240">
    <property type="entry name" value="Putative phosphatase, domain 2"/>
    <property type="match status" value="1"/>
</dbReference>
<dbReference type="Pfam" id="PF00702">
    <property type="entry name" value="Hydrolase"/>
    <property type="match status" value="1"/>
</dbReference>
<dbReference type="PANTHER" id="PTHR18901">
    <property type="entry name" value="2-DEOXYGLUCOSE-6-PHOSPHATE PHOSPHATASE 2"/>
    <property type="match status" value="1"/>
</dbReference>
<dbReference type="InterPro" id="IPR036412">
    <property type="entry name" value="HAD-like_sf"/>
</dbReference>
<evidence type="ECO:0000313" key="2">
    <source>
        <dbReference type="Proteomes" id="UP001205740"/>
    </source>
</evidence>
<dbReference type="CDD" id="cd07505">
    <property type="entry name" value="HAD_BPGM-like"/>
    <property type="match status" value="1"/>
</dbReference>
<dbReference type="InterPro" id="IPR023214">
    <property type="entry name" value="HAD_sf"/>
</dbReference>
<gene>
    <name evidence="1" type="ORF">LX12_000458</name>
</gene>
<organism evidence="1 2">
    <name type="scientific">Williamsia serinedens</name>
    <dbReference type="NCBI Taxonomy" id="391736"/>
    <lineage>
        <taxon>Bacteria</taxon>
        <taxon>Bacillati</taxon>
        <taxon>Actinomycetota</taxon>
        <taxon>Actinomycetes</taxon>
        <taxon>Mycobacteriales</taxon>
        <taxon>Nocardiaceae</taxon>
        <taxon>Williamsia</taxon>
    </lineage>
</organism>
<proteinExistence type="predicted"/>
<comment type="caution">
    <text evidence="1">The sequence shown here is derived from an EMBL/GenBank/DDBJ whole genome shotgun (WGS) entry which is preliminary data.</text>
</comment>
<dbReference type="Gene3D" id="3.40.50.1000">
    <property type="entry name" value="HAD superfamily/HAD-like"/>
    <property type="match status" value="1"/>
</dbReference>
<dbReference type="InterPro" id="IPR023198">
    <property type="entry name" value="PGP-like_dom2"/>
</dbReference>
<name>A0ABT1GX22_9NOCA</name>
<dbReference type="PANTHER" id="PTHR18901:SF38">
    <property type="entry name" value="PSEUDOURIDINE-5'-PHOSPHATASE"/>
    <property type="match status" value="1"/>
</dbReference>
<dbReference type="SFLD" id="SFLDG01129">
    <property type="entry name" value="C1.5:_HAD__Beta-PGM__Phosphata"/>
    <property type="match status" value="1"/>
</dbReference>
<keyword evidence="2" id="KW-1185">Reference proteome</keyword>
<dbReference type="SUPFAM" id="SSF56784">
    <property type="entry name" value="HAD-like"/>
    <property type="match status" value="1"/>
</dbReference>
<dbReference type="SFLD" id="SFLDS00003">
    <property type="entry name" value="Haloacid_Dehalogenase"/>
    <property type="match status" value="1"/>
</dbReference>
<dbReference type="Proteomes" id="UP001205740">
    <property type="component" value="Unassembled WGS sequence"/>
</dbReference>
<accession>A0ABT1GX22</accession>
<protein>
    <submittedName>
        <fullName evidence="1">Haloacid dehalogenase superfamily, subfamily IA, variant 3 with third motif having DD or ED</fullName>
    </submittedName>
</protein>
<reference evidence="1 2" key="1">
    <citation type="submission" date="2022-06" db="EMBL/GenBank/DDBJ databases">
        <title>Genomic Encyclopedia of Archaeal and Bacterial Type Strains, Phase II (KMG-II): from individual species to whole genera.</title>
        <authorList>
            <person name="Goeker M."/>
        </authorList>
    </citation>
    <scope>NUCLEOTIDE SEQUENCE [LARGE SCALE GENOMIC DNA]</scope>
    <source>
        <strain evidence="1 2">DSM 45037</strain>
    </source>
</reference>
<dbReference type="RefSeq" id="WP_253652873.1">
    <property type="nucleotide sequence ID" value="NZ_BAAAOE010000004.1"/>
</dbReference>
<dbReference type="InterPro" id="IPR006439">
    <property type="entry name" value="HAD-SF_hydro_IA"/>
</dbReference>
<evidence type="ECO:0000313" key="1">
    <source>
        <dbReference type="EMBL" id="MCP2159294.1"/>
    </source>
</evidence>